<keyword evidence="3 5" id="KW-0697">Rotamase</keyword>
<protein>
    <recommendedName>
        <fullName evidence="2 5">peptidylprolyl isomerase</fullName>
        <ecNumber evidence="2 5">5.2.1.8</ecNumber>
    </recommendedName>
</protein>
<dbReference type="InterPro" id="IPR001179">
    <property type="entry name" value="PPIase_FKBP_dom"/>
</dbReference>
<dbReference type="GO" id="GO:0003755">
    <property type="term" value="F:peptidyl-prolyl cis-trans isomerase activity"/>
    <property type="evidence" value="ECO:0007669"/>
    <property type="project" value="UniProtKB-KW"/>
</dbReference>
<sequence>MGVTKEVKKAGDGKTFPKAGDLLRMHYTGRFASSGQVFDSSQGKDPLEFTAGIGQVIRGWDEGVMQMSKGEKAILLITSDFAYGRAGMRGVIPPNANLVFEVELLDINPTEKYHPSKDTMDHALSCVCYAGVAILVLKVCGCV</sequence>
<keyword evidence="4 5" id="KW-0413">Isomerase</keyword>
<name>A0A813BUS7_9DINO</name>
<evidence type="ECO:0000259" key="6">
    <source>
        <dbReference type="PROSITE" id="PS50059"/>
    </source>
</evidence>
<dbReference type="Gene3D" id="3.10.50.40">
    <property type="match status" value="1"/>
</dbReference>
<dbReference type="InterPro" id="IPR050689">
    <property type="entry name" value="FKBP-type_PPIase"/>
</dbReference>
<evidence type="ECO:0000313" key="8">
    <source>
        <dbReference type="Proteomes" id="UP000601435"/>
    </source>
</evidence>
<accession>A0A813BUS7</accession>
<reference evidence="7" key="1">
    <citation type="submission" date="2021-02" db="EMBL/GenBank/DDBJ databases">
        <authorList>
            <person name="Dougan E. K."/>
            <person name="Rhodes N."/>
            <person name="Thang M."/>
            <person name="Chan C."/>
        </authorList>
    </citation>
    <scope>NUCLEOTIDE SEQUENCE</scope>
</reference>
<evidence type="ECO:0000256" key="2">
    <source>
        <dbReference type="ARBA" id="ARBA00013194"/>
    </source>
</evidence>
<organism evidence="7 8">
    <name type="scientific">Symbiodinium necroappetens</name>
    <dbReference type="NCBI Taxonomy" id="1628268"/>
    <lineage>
        <taxon>Eukaryota</taxon>
        <taxon>Sar</taxon>
        <taxon>Alveolata</taxon>
        <taxon>Dinophyceae</taxon>
        <taxon>Suessiales</taxon>
        <taxon>Symbiodiniaceae</taxon>
        <taxon>Symbiodinium</taxon>
    </lineage>
</organism>
<dbReference type="AlphaFoldDB" id="A0A813BUS7"/>
<proteinExistence type="predicted"/>
<dbReference type="PANTHER" id="PTHR10516:SF443">
    <property type="entry name" value="FK506-BINDING PROTEIN 59-RELATED"/>
    <property type="match status" value="1"/>
</dbReference>
<evidence type="ECO:0000256" key="5">
    <source>
        <dbReference type="PROSITE-ProRule" id="PRU00277"/>
    </source>
</evidence>
<evidence type="ECO:0000256" key="4">
    <source>
        <dbReference type="ARBA" id="ARBA00023235"/>
    </source>
</evidence>
<dbReference type="EC" id="5.2.1.8" evidence="2 5"/>
<dbReference type="Proteomes" id="UP000601435">
    <property type="component" value="Unassembled WGS sequence"/>
</dbReference>
<keyword evidence="8" id="KW-1185">Reference proteome</keyword>
<comment type="caution">
    <text evidence="7">The sequence shown here is derived from an EMBL/GenBank/DDBJ whole genome shotgun (WGS) entry which is preliminary data.</text>
</comment>
<dbReference type="Pfam" id="PF00254">
    <property type="entry name" value="FKBP_C"/>
    <property type="match status" value="1"/>
</dbReference>
<dbReference type="PROSITE" id="PS50059">
    <property type="entry name" value="FKBP_PPIASE"/>
    <property type="match status" value="1"/>
</dbReference>
<dbReference type="EMBL" id="CAJNJA010075953">
    <property type="protein sequence ID" value="CAE7916231.1"/>
    <property type="molecule type" value="Genomic_DNA"/>
</dbReference>
<evidence type="ECO:0000256" key="1">
    <source>
        <dbReference type="ARBA" id="ARBA00000971"/>
    </source>
</evidence>
<dbReference type="InterPro" id="IPR046357">
    <property type="entry name" value="PPIase_dom_sf"/>
</dbReference>
<dbReference type="SUPFAM" id="SSF54534">
    <property type="entry name" value="FKBP-like"/>
    <property type="match status" value="1"/>
</dbReference>
<dbReference type="OrthoDB" id="1902587at2759"/>
<gene>
    <name evidence="7" type="primary">FKBP1</name>
    <name evidence="7" type="ORF">SNEC2469_LOCUS31405</name>
</gene>
<comment type="catalytic activity">
    <reaction evidence="1 5">
        <text>[protein]-peptidylproline (omega=180) = [protein]-peptidylproline (omega=0)</text>
        <dbReference type="Rhea" id="RHEA:16237"/>
        <dbReference type="Rhea" id="RHEA-COMP:10747"/>
        <dbReference type="Rhea" id="RHEA-COMP:10748"/>
        <dbReference type="ChEBI" id="CHEBI:83833"/>
        <dbReference type="ChEBI" id="CHEBI:83834"/>
        <dbReference type="EC" id="5.2.1.8"/>
    </reaction>
</comment>
<evidence type="ECO:0000313" key="7">
    <source>
        <dbReference type="EMBL" id="CAE7916231.1"/>
    </source>
</evidence>
<feature type="domain" description="PPIase FKBP-type" evidence="6">
    <location>
        <begin position="20"/>
        <end position="108"/>
    </location>
</feature>
<dbReference type="GO" id="GO:0005737">
    <property type="term" value="C:cytoplasm"/>
    <property type="evidence" value="ECO:0007669"/>
    <property type="project" value="TreeGrafter"/>
</dbReference>
<evidence type="ECO:0000256" key="3">
    <source>
        <dbReference type="ARBA" id="ARBA00023110"/>
    </source>
</evidence>
<dbReference type="FunFam" id="3.10.50.40:FF:000025">
    <property type="entry name" value="Peptidylprolyl isomerase"/>
    <property type="match status" value="1"/>
</dbReference>
<dbReference type="PANTHER" id="PTHR10516">
    <property type="entry name" value="PEPTIDYL-PROLYL CIS-TRANS ISOMERASE"/>
    <property type="match status" value="1"/>
</dbReference>